<dbReference type="SMART" id="SM00387">
    <property type="entry name" value="HATPase_c"/>
    <property type="match status" value="1"/>
</dbReference>
<keyword evidence="7" id="KW-0067">ATP-binding</keyword>
<keyword evidence="3" id="KW-0597">Phosphoprotein</keyword>
<dbReference type="Gene3D" id="1.10.287.130">
    <property type="match status" value="1"/>
</dbReference>
<dbReference type="GO" id="GO:0016020">
    <property type="term" value="C:membrane"/>
    <property type="evidence" value="ECO:0007669"/>
    <property type="project" value="UniProtKB-UniRule"/>
</dbReference>
<dbReference type="GO" id="GO:0005524">
    <property type="term" value="F:ATP binding"/>
    <property type="evidence" value="ECO:0007669"/>
    <property type="project" value="UniProtKB-KW"/>
</dbReference>
<dbReference type="InterPro" id="IPR000700">
    <property type="entry name" value="PAS-assoc_C"/>
</dbReference>
<dbReference type="NCBIfam" id="TIGR00229">
    <property type="entry name" value="sensory_box"/>
    <property type="match status" value="1"/>
</dbReference>
<feature type="domain" description="MHYT" evidence="13">
    <location>
        <begin position="9"/>
        <end position="205"/>
    </location>
</feature>
<dbReference type="PROSITE" id="PS50924">
    <property type="entry name" value="MHYT"/>
    <property type="match status" value="1"/>
</dbReference>
<evidence type="ECO:0000313" key="15">
    <source>
        <dbReference type="Proteomes" id="UP000307943"/>
    </source>
</evidence>
<feature type="domain" description="PAC" evidence="12">
    <location>
        <begin position="339"/>
        <end position="390"/>
    </location>
</feature>
<feature type="transmembrane region" description="Helical" evidence="9">
    <location>
        <begin position="6"/>
        <end position="26"/>
    </location>
</feature>
<keyword evidence="5" id="KW-0547">Nucleotide-binding</keyword>
<dbReference type="InterPro" id="IPR005467">
    <property type="entry name" value="His_kinase_dom"/>
</dbReference>
<dbReference type="InterPro" id="IPR005330">
    <property type="entry name" value="MHYT_dom"/>
</dbReference>
<keyword evidence="8" id="KW-0902">Two-component regulatory system</keyword>
<evidence type="ECO:0000256" key="1">
    <source>
        <dbReference type="ARBA" id="ARBA00000085"/>
    </source>
</evidence>
<dbReference type="OrthoDB" id="9815750at2"/>
<evidence type="ECO:0000256" key="4">
    <source>
        <dbReference type="ARBA" id="ARBA00022679"/>
    </source>
</evidence>
<feature type="transmembrane region" description="Helical" evidence="9">
    <location>
        <begin position="46"/>
        <end position="72"/>
    </location>
</feature>
<reference evidence="14 15" key="1">
    <citation type="submission" date="2019-05" db="EMBL/GenBank/DDBJ databases">
        <title>We sequenced the genome of Paenibacillus hemerocallicola KCTC 33185 for further insight into its adaptation and study the phylogeny of Paenibacillus.</title>
        <authorList>
            <person name="Narsing Rao M.P."/>
        </authorList>
    </citation>
    <scope>NUCLEOTIDE SEQUENCE [LARGE SCALE GENOMIC DNA]</scope>
    <source>
        <strain evidence="14 15">KCTC 33185</strain>
    </source>
</reference>
<dbReference type="InterPro" id="IPR003594">
    <property type="entry name" value="HATPase_dom"/>
</dbReference>
<evidence type="ECO:0000259" key="13">
    <source>
        <dbReference type="PROSITE" id="PS50924"/>
    </source>
</evidence>
<dbReference type="InterPro" id="IPR035965">
    <property type="entry name" value="PAS-like_dom_sf"/>
</dbReference>
<feature type="transmembrane region" description="Helical" evidence="9">
    <location>
        <begin position="139"/>
        <end position="163"/>
    </location>
</feature>
<dbReference type="PANTHER" id="PTHR43065">
    <property type="entry name" value="SENSOR HISTIDINE KINASE"/>
    <property type="match status" value="1"/>
</dbReference>
<comment type="catalytic activity">
    <reaction evidence="1">
        <text>ATP + protein L-histidine = ADP + protein N-phospho-L-histidine.</text>
        <dbReference type="EC" id="2.7.13.3"/>
    </reaction>
</comment>
<gene>
    <name evidence="14" type="ORF">FE784_14325</name>
</gene>
<dbReference type="InterPro" id="IPR036097">
    <property type="entry name" value="HisK_dim/P_sf"/>
</dbReference>
<dbReference type="GO" id="GO:0000155">
    <property type="term" value="F:phosphorelay sensor kinase activity"/>
    <property type="evidence" value="ECO:0007669"/>
    <property type="project" value="InterPro"/>
</dbReference>
<feature type="transmembrane region" description="Helical" evidence="9">
    <location>
        <begin position="234"/>
        <end position="255"/>
    </location>
</feature>
<feature type="transmembrane region" description="Helical" evidence="9">
    <location>
        <begin position="111"/>
        <end position="133"/>
    </location>
</feature>
<evidence type="ECO:0000259" key="10">
    <source>
        <dbReference type="PROSITE" id="PS50109"/>
    </source>
</evidence>
<keyword evidence="9" id="KW-0472">Membrane</keyword>
<dbReference type="Proteomes" id="UP000307943">
    <property type="component" value="Unassembled WGS sequence"/>
</dbReference>
<dbReference type="Pfam" id="PF03707">
    <property type="entry name" value="MHYT"/>
    <property type="match status" value="2"/>
</dbReference>
<dbReference type="SUPFAM" id="SSF55785">
    <property type="entry name" value="PYP-like sensor domain (PAS domain)"/>
    <property type="match status" value="1"/>
</dbReference>
<protein>
    <recommendedName>
        <fullName evidence="2">histidine kinase</fullName>
        <ecNumber evidence="2">2.7.13.3</ecNumber>
    </recommendedName>
</protein>
<dbReference type="PANTHER" id="PTHR43065:SF10">
    <property type="entry name" value="PEROXIDE STRESS-ACTIVATED HISTIDINE KINASE MAK3"/>
    <property type="match status" value="1"/>
</dbReference>
<keyword evidence="15" id="KW-1185">Reference proteome</keyword>
<evidence type="ECO:0000256" key="7">
    <source>
        <dbReference type="ARBA" id="ARBA00022840"/>
    </source>
</evidence>
<dbReference type="SMART" id="SM00388">
    <property type="entry name" value="HisKA"/>
    <property type="match status" value="1"/>
</dbReference>
<keyword evidence="6" id="KW-0418">Kinase</keyword>
<dbReference type="PROSITE" id="PS50113">
    <property type="entry name" value="PAC"/>
    <property type="match status" value="1"/>
</dbReference>
<dbReference type="PRINTS" id="PR00344">
    <property type="entry name" value="BCTRLSENSOR"/>
</dbReference>
<evidence type="ECO:0000259" key="11">
    <source>
        <dbReference type="PROSITE" id="PS50112"/>
    </source>
</evidence>
<evidence type="ECO:0000259" key="12">
    <source>
        <dbReference type="PROSITE" id="PS50113"/>
    </source>
</evidence>
<keyword evidence="9" id="KW-0812">Transmembrane</keyword>
<sequence>MMEHAGGSYNISLVILSVTMAVIASYASLDMTSRARKSVIRRNRSFWLSASAVTMGLGIWSMHFIGMLALRLPFSTTYHLLLTFVSLLIAVCSSFLAIFLVSRNRVSSYRFIFAGMFMGGGISSMHFLGMAAIESAYTIHYKLFPFIVSILISIVVSYCALYLTFRLQKKDWLLHSDPGKMPGAVLLGIAVSGMHYVGMKSTHFVEAPHQAPVPQASLSDNLMLLDVTLEPSSLSLWVGVTIFILIAILIAGAFIDRRLALESAQLSSLQFDALCNGNPDLVCTLDLDGKIIQMNRATELITGYAQEELLFRPGRSLLPPGRLEESDVRFEKVKQGFPQTFEMELSHKNGHLVSLSVTTIPVMHARQVAAVMVIGKDITLQKQNEEIMRKSDKLSMAGQLAAGVAHEIRNPLTSIKGFLHLVRKGLGREDIYEVIDSEIDQIDNIITEFLLLANHQPVQYKRINLTELIGHVLNLLHAQANMNNIAIETRFAPNIPYILCDENKIKQVFVNMIKNAIESMADRGTVKLELTRKGDKEVLIRIMDEGSGISDELRSRLGEPYYSTREKGTGIGLMVSFKIINEHKGTIQYKQEEGTGTTVEVTLPIN</sequence>
<dbReference type="CDD" id="cd00130">
    <property type="entry name" value="PAS"/>
    <property type="match status" value="1"/>
</dbReference>
<comment type="caution">
    <text evidence="14">The sequence shown here is derived from an EMBL/GenBank/DDBJ whole genome shotgun (WGS) entry which is preliminary data.</text>
</comment>
<dbReference type="SUPFAM" id="SSF55874">
    <property type="entry name" value="ATPase domain of HSP90 chaperone/DNA topoisomerase II/histidine kinase"/>
    <property type="match status" value="1"/>
</dbReference>
<keyword evidence="4" id="KW-0808">Transferase</keyword>
<dbReference type="AlphaFoldDB" id="A0A5C4T9M7"/>
<feature type="domain" description="Histidine kinase" evidence="10">
    <location>
        <begin position="403"/>
        <end position="606"/>
    </location>
</feature>
<keyword evidence="9" id="KW-1133">Transmembrane helix</keyword>
<evidence type="ECO:0000256" key="8">
    <source>
        <dbReference type="ARBA" id="ARBA00023012"/>
    </source>
</evidence>
<dbReference type="InterPro" id="IPR013656">
    <property type="entry name" value="PAS_4"/>
</dbReference>
<dbReference type="CDD" id="cd00082">
    <property type="entry name" value="HisKA"/>
    <property type="match status" value="1"/>
</dbReference>
<dbReference type="Gene3D" id="3.30.450.20">
    <property type="entry name" value="PAS domain"/>
    <property type="match status" value="1"/>
</dbReference>
<feature type="domain" description="PAS" evidence="11">
    <location>
        <begin position="267"/>
        <end position="310"/>
    </location>
</feature>
<dbReference type="EC" id="2.7.13.3" evidence="2"/>
<dbReference type="Pfam" id="PF02518">
    <property type="entry name" value="HATPase_c"/>
    <property type="match status" value="1"/>
</dbReference>
<dbReference type="SMART" id="SM00091">
    <property type="entry name" value="PAS"/>
    <property type="match status" value="1"/>
</dbReference>
<evidence type="ECO:0000256" key="5">
    <source>
        <dbReference type="ARBA" id="ARBA00022741"/>
    </source>
</evidence>
<dbReference type="EMBL" id="VDCQ01000017">
    <property type="protein sequence ID" value="TNJ65595.1"/>
    <property type="molecule type" value="Genomic_DNA"/>
</dbReference>
<evidence type="ECO:0000313" key="14">
    <source>
        <dbReference type="EMBL" id="TNJ65595.1"/>
    </source>
</evidence>
<dbReference type="InterPro" id="IPR000014">
    <property type="entry name" value="PAS"/>
</dbReference>
<dbReference type="SUPFAM" id="SSF47384">
    <property type="entry name" value="Homodimeric domain of signal transducing histidine kinase"/>
    <property type="match status" value="1"/>
</dbReference>
<dbReference type="InterPro" id="IPR036890">
    <property type="entry name" value="HATPase_C_sf"/>
</dbReference>
<dbReference type="Gene3D" id="3.30.565.10">
    <property type="entry name" value="Histidine kinase-like ATPase, C-terminal domain"/>
    <property type="match status" value="1"/>
</dbReference>
<organism evidence="14 15">
    <name type="scientific">Paenibacillus hemerocallicola</name>
    <dbReference type="NCBI Taxonomy" id="1172614"/>
    <lineage>
        <taxon>Bacteria</taxon>
        <taxon>Bacillati</taxon>
        <taxon>Bacillota</taxon>
        <taxon>Bacilli</taxon>
        <taxon>Bacillales</taxon>
        <taxon>Paenibacillaceae</taxon>
        <taxon>Paenibacillus</taxon>
    </lineage>
</organism>
<dbReference type="Pfam" id="PF00512">
    <property type="entry name" value="HisKA"/>
    <property type="match status" value="1"/>
</dbReference>
<evidence type="ECO:0000256" key="9">
    <source>
        <dbReference type="PROSITE-ProRule" id="PRU00244"/>
    </source>
</evidence>
<dbReference type="PROSITE" id="PS50109">
    <property type="entry name" value="HIS_KIN"/>
    <property type="match status" value="1"/>
</dbReference>
<dbReference type="Pfam" id="PF08448">
    <property type="entry name" value="PAS_4"/>
    <property type="match status" value="1"/>
</dbReference>
<accession>A0A5C4T9M7</accession>
<evidence type="ECO:0000256" key="2">
    <source>
        <dbReference type="ARBA" id="ARBA00012438"/>
    </source>
</evidence>
<dbReference type="InterPro" id="IPR003661">
    <property type="entry name" value="HisK_dim/P_dom"/>
</dbReference>
<dbReference type="InterPro" id="IPR004358">
    <property type="entry name" value="Sig_transdc_His_kin-like_C"/>
</dbReference>
<name>A0A5C4T9M7_9BACL</name>
<feature type="transmembrane region" description="Helical" evidence="9">
    <location>
        <begin position="78"/>
        <end position="99"/>
    </location>
</feature>
<evidence type="ECO:0000256" key="3">
    <source>
        <dbReference type="ARBA" id="ARBA00022553"/>
    </source>
</evidence>
<evidence type="ECO:0000256" key="6">
    <source>
        <dbReference type="ARBA" id="ARBA00022777"/>
    </source>
</evidence>
<dbReference type="PROSITE" id="PS50112">
    <property type="entry name" value="PAS"/>
    <property type="match status" value="1"/>
</dbReference>
<proteinExistence type="predicted"/>